<dbReference type="Pfam" id="PF21027">
    <property type="entry name" value="Sde0182_C"/>
    <property type="match status" value="1"/>
</dbReference>
<dbReference type="GO" id="GO:0016799">
    <property type="term" value="F:hydrolase activity, hydrolyzing N-glycosyl compounds"/>
    <property type="evidence" value="ECO:0007669"/>
    <property type="project" value="InterPro"/>
</dbReference>
<feature type="domain" description="Cellulose-binding Sde182 nucleoside hydrolase-like" evidence="1">
    <location>
        <begin position="38"/>
        <end position="305"/>
    </location>
</feature>
<dbReference type="AlphaFoldDB" id="A0A5C6EPH6"/>
<evidence type="ECO:0008006" key="5">
    <source>
        <dbReference type="Google" id="ProtNLM"/>
    </source>
</evidence>
<dbReference type="InterPro" id="IPR036452">
    <property type="entry name" value="Ribo_hydro-like"/>
</dbReference>
<dbReference type="RefSeq" id="WP_246151752.1">
    <property type="nucleotide sequence ID" value="NZ_SJPX01000004.1"/>
</dbReference>
<dbReference type="InterPro" id="IPR011483">
    <property type="entry name" value="Sde182_NH-like"/>
</dbReference>
<dbReference type="Gene3D" id="3.90.245.10">
    <property type="entry name" value="Ribonucleoside hydrolase-like"/>
    <property type="match status" value="1"/>
</dbReference>
<feature type="domain" description="Cellulose-binding Sde182 C-terminal" evidence="2">
    <location>
        <begin position="403"/>
        <end position="481"/>
    </location>
</feature>
<dbReference type="Proteomes" id="UP000317977">
    <property type="component" value="Unassembled WGS sequence"/>
</dbReference>
<evidence type="ECO:0000313" key="3">
    <source>
        <dbReference type="EMBL" id="TWU49239.1"/>
    </source>
</evidence>
<keyword evidence="4" id="KW-1185">Reference proteome</keyword>
<proteinExistence type="predicted"/>
<sequence length="485" mass="54968">MESSPHHSLSFRLLLLLMLFAATAIGQQSTLKAADKPRVIVTSDGEIDDECSMVRFLLYANEFDIEGIITSSSQYHAHGHNWAGDDWAQPYLAAYAKVYPNLVKHDSRYPTPEFLQSRTLLGNVKSEGEMDEITAGSQRIVEVLLDESDERPVWIQAWGGTNTIARALKNIEQQHADKMAEVAKKIRFYFIWEQDETYQTYIRPHWGKYNIPTIISDQFIALFYHWKKYIPADEQSYLVGSWMKANILRNHGPLCSLYKAHAKDEKGFVSGDFRSEGDSPAFIYNIPNGLRSDESPDWGGWGGRFVKVRENTWLDPVLEPDYEYPDGRWYTSSAWGRLRLKKEIPNDAELTAYLKPQWRWIGALQNDFAARADWCVKEFEEANHAPVATVTGQLTRDVKPGETVQLSATAADPDGDKLTFRWWQYSEAGSAEATVTIAGNDSANAASFVVPDEPGKQMHIILEVTDNGTPQLVGYQRVVCNIKEN</sequence>
<name>A0A5C6EPH6_9BACT</name>
<evidence type="ECO:0000313" key="4">
    <source>
        <dbReference type="Proteomes" id="UP000317977"/>
    </source>
</evidence>
<organism evidence="3 4">
    <name type="scientific">Rubripirellula reticaptiva</name>
    <dbReference type="NCBI Taxonomy" id="2528013"/>
    <lineage>
        <taxon>Bacteria</taxon>
        <taxon>Pseudomonadati</taxon>
        <taxon>Planctomycetota</taxon>
        <taxon>Planctomycetia</taxon>
        <taxon>Pirellulales</taxon>
        <taxon>Pirellulaceae</taxon>
        <taxon>Rubripirellula</taxon>
    </lineage>
</organism>
<dbReference type="Gene3D" id="2.60.40.10">
    <property type="entry name" value="Immunoglobulins"/>
    <property type="match status" value="1"/>
</dbReference>
<reference evidence="3 4" key="1">
    <citation type="submission" date="2019-02" db="EMBL/GenBank/DDBJ databases">
        <title>Deep-cultivation of Planctomycetes and their phenomic and genomic characterization uncovers novel biology.</title>
        <authorList>
            <person name="Wiegand S."/>
            <person name="Jogler M."/>
            <person name="Boedeker C."/>
            <person name="Pinto D."/>
            <person name="Vollmers J."/>
            <person name="Rivas-Marin E."/>
            <person name="Kohn T."/>
            <person name="Peeters S.H."/>
            <person name="Heuer A."/>
            <person name="Rast P."/>
            <person name="Oberbeckmann S."/>
            <person name="Bunk B."/>
            <person name="Jeske O."/>
            <person name="Meyerdierks A."/>
            <person name="Storesund J.E."/>
            <person name="Kallscheuer N."/>
            <person name="Luecker S."/>
            <person name="Lage O.M."/>
            <person name="Pohl T."/>
            <person name="Merkel B.J."/>
            <person name="Hornburger P."/>
            <person name="Mueller R.-W."/>
            <person name="Bruemmer F."/>
            <person name="Labrenz M."/>
            <person name="Spormann A.M."/>
            <person name="Op Den Camp H."/>
            <person name="Overmann J."/>
            <person name="Amann R."/>
            <person name="Jetten M.S.M."/>
            <person name="Mascher T."/>
            <person name="Medema M.H."/>
            <person name="Devos D.P."/>
            <person name="Kaster A.-K."/>
            <person name="Ovreas L."/>
            <person name="Rohde M."/>
            <person name="Galperin M.Y."/>
            <person name="Jogler C."/>
        </authorList>
    </citation>
    <scope>NUCLEOTIDE SEQUENCE [LARGE SCALE GENOMIC DNA]</scope>
    <source>
        <strain evidence="3 4">Poly59</strain>
    </source>
</reference>
<evidence type="ECO:0000259" key="2">
    <source>
        <dbReference type="Pfam" id="PF21027"/>
    </source>
</evidence>
<dbReference type="InterPro" id="IPR013783">
    <property type="entry name" value="Ig-like_fold"/>
</dbReference>
<gene>
    <name evidence="3" type="ORF">Poly59_38530</name>
</gene>
<dbReference type="Pfam" id="PF07632">
    <property type="entry name" value="Sde182_NH-like"/>
    <property type="match status" value="1"/>
</dbReference>
<protein>
    <recommendedName>
        <fullName evidence="5">DUF1593 domain-containing protein</fullName>
    </recommendedName>
</protein>
<accession>A0A5C6EPH6</accession>
<dbReference type="InterPro" id="IPR048527">
    <property type="entry name" value="Sde182_C"/>
</dbReference>
<evidence type="ECO:0000259" key="1">
    <source>
        <dbReference type="Pfam" id="PF07632"/>
    </source>
</evidence>
<comment type="caution">
    <text evidence="3">The sequence shown here is derived from an EMBL/GenBank/DDBJ whole genome shotgun (WGS) entry which is preliminary data.</text>
</comment>
<dbReference type="EMBL" id="SJPX01000004">
    <property type="protein sequence ID" value="TWU49239.1"/>
    <property type="molecule type" value="Genomic_DNA"/>
</dbReference>